<gene>
    <name evidence="1" type="ORF">AGRA3207_002257</name>
</gene>
<sequence length="134" mass="14600">MRRSAPTAGSGPMRTEFAFELPRGYVDESGTVHRDGAMRLATAKDELVPLQDVRVRENPPYLSVVLLGRVITRLGTLPQVHDGVVEGMFASDLAFLQDFYRQINAEGHTLATVACPSCAESFEVDFAGSRLGES</sequence>
<name>A0ABX8QRP2_9ACTN</name>
<dbReference type="Proteomes" id="UP001049518">
    <property type="component" value="Chromosome"/>
</dbReference>
<evidence type="ECO:0000313" key="1">
    <source>
        <dbReference type="EMBL" id="QXJ21407.1"/>
    </source>
</evidence>
<proteinExistence type="predicted"/>
<keyword evidence="2" id="KW-1185">Reference proteome</keyword>
<evidence type="ECO:0000313" key="2">
    <source>
        <dbReference type="Proteomes" id="UP001049518"/>
    </source>
</evidence>
<accession>A0ABX8QRP2</accession>
<evidence type="ECO:0008006" key="3">
    <source>
        <dbReference type="Google" id="ProtNLM"/>
    </source>
</evidence>
<organism evidence="1 2">
    <name type="scientific">Actinomadura graeca</name>
    <dbReference type="NCBI Taxonomy" id="2750812"/>
    <lineage>
        <taxon>Bacteria</taxon>
        <taxon>Bacillati</taxon>
        <taxon>Actinomycetota</taxon>
        <taxon>Actinomycetes</taxon>
        <taxon>Streptosporangiales</taxon>
        <taxon>Thermomonosporaceae</taxon>
        <taxon>Actinomadura</taxon>
    </lineage>
</organism>
<reference evidence="1" key="1">
    <citation type="submission" date="2020-07" db="EMBL/GenBank/DDBJ databases">
        <authorList>
            <person name="Tarantini F.S."/>
            <person name="Hong K.W."/>
            <person name="Chan K.G."/>
        </authorList>
    </citation>
    <scope>NUCLEOTIDE SEQUENCE</scope>
    <source>
        <strain evidence="1">32-07</strain>
    </source>
</reference>
<dbReference type="EMBL" id="CP059572">
    <property type="protein sequence ID" value="QXJ21407.1"/>
    <property type="molecule type" value="Genomic_DNA"/>
</dbReference>
<protein>
    <recommendedName>
        <fullName evidence="3">Secreted protein</fullName>
    </recommendedName>
</protein>